<evidence type="ECO:0000313" key="2">
    <source>
        <dbReference type="Proteomes" id="UP001218895"/>
    </source>
</evidence>
<dbReference type="Proteomes" id="UP001218895">
    <property type="component" value="Chromosome"/>
</dbReference>
<dbReference type="GeneID" id="79950126"/>
<dbReference type="KEGG" id="manq:L1994_06970"/>
<reference evidence="1" key="1">
    <citation type="submission" date="2022-01" db="EMBL/GenBank/DDBJ databases">
        <title>Complete genome of Methanomicrobium antiquum DSM 21220.</title>
        <authorList>
            <person name="Chen S.-C."/>
            <person name="You Y.-T."/>
            <person name="Zhou Y.-Z."/>
            <person name="Lai M.-C."/>
        </authorList>
    </citation>
    <scope>NUCLEOTIDE SEQUENCE</scope>
    <source>
        <strain evidence="1">DSM 21220</strain>
    </source>
</reference>
<accession>A0AAF0FST5</accession>
<name>A0AAF0FST5_9EURY</name>
<sequence length="166" mass="19869">MDNIEKSLLEKLIWEALTKLYKCDKYLIRHEPILKYLPDELKEYVSERAIVFRFGIYLQELMSANECLKYYHLDCEYNRNVDIIKKMGINAIIPDLIIHKRGSMKNNLLVLEIKTWWNPDNKEDIEKINKLIDPEGEYKYKFGLSIIIEKNYPPNLKWIPEESSEV</sequence>
<organism evidence="1 2">
    <name type="scientific">Methanomicrobium antiquum</name>
    <dbReference type="NCBI Taxonomy" id="487686"/>
    <lineage>
        <taxon>Archaea</taxon>
        <taxon>Methanobacteriati</taxon>
        <taxon>Methanobacteriota</taxon>
        <taxon>Stenosarchaea group</taxon>
        <taxon>Methanomicrobia</taxon>
        <taxon>Methanomicrobiales</taxon>
        <taxon>Methanomicrobiaceae</taxon>
        <taxon>Methanomicrobium</taxon>
    </lineage>
</organism>
<proteinExistence type="predicted"/>
<gene>
    <name evidence="1" type="ORF">L1994_06970</name>
</gene>
<protein>
    <submittedName>
        <fullName evidence="1">Uncharacterized protein</fullName>
    </submittedName>
</protein>
<dbReference type="EMBL" id="CP091092">
    <property type="protein sequence ID" value="WFN35903.1"/>
    <property type="molecule type" value="Genomic_DNA"/>
</dbReference>
<dbReference type="AlphaFoldDB" id="A0AAF0FST5"/>
<dbReference type="RefSeq" id="WP_278098742.1">
    <property type="nucleotide sequence ID" value="NZ_CP091092.1"/>
</dbReference>
<evidence type="ECO:0000313" key="1">
    <source>
        <dbReference type="EMBL" id="WFN35903.1"/>
    </source>
</evidence>
<keyword evidence="2" id="KW-1185">Reference proteome</keyword>